<reference evidence="2" key="1">
    <citation type="submission" date="2020-05" db="EMBL/GenBank/DDBJ databases">
        <title>Mycena genomes resolve the evolution of fungal bioluminescence.</title>
        <authorList>
            <person name="Tsai I.J."/>
        </authorList>
    </citation>
    <scope>NUCLEOTIDE SEQUENCE</scope>
    <source>
        <strain evidence="2">171206Taipei</strain>
    </source>
</reference>
<feature type="region of interest" description="Disordered" evidence="1">
    <location>
        <begin position="268"/>
        <end position="308"/>
    </location>
</feature>
<proteinExistence type="predicted"/>
<comment type="caution">
    <text evidence="2">The sequence shown here is derived from an EMBL/GenBank/DDBJ whole genome shotgun (WGS) entry which is preliminary data.</text>
</comment>
<protein>
    <submittedName>
        <fullName evidence="2">Uncharacterized protein</fullName>
    </submittedName>
</protein>
<feature type="region of interest" description="Disordered" evidence="1">
    <location>
        <begin position="111"/>
        <end position="144"/>
    </location>
</feature>
<evidence type="ECO:0000313" key="3">
    <source>
        <dbReference type="Proteomes" id="UP000636479"/>
    </source>
</evidence>
<dbReference type="GeneID" id="59352275"/>
<accession>A0A8H6VQC3</accession>
<gene>
    <name evidence="2" type="ORF">MIND_01331100</name>
</gene>
<keyword evidence="3" id="KW-1185">Reference proteome</keyword>
<dbReference type="OrthoDB" id="3063896at2759"/>
<feature type="region of interest" description="Disordered" evidence="1">
    <location>
        <begin position="401"/>
        <end position="420"/>
    </location>
</feature>
<evidence type="ECO:0000256" key="1">
    <source>
        <dbReference type="SAM" id="MobiDB-lite"/>
    </source>
</evidence>
<dbReference type="Proteomes" id="UP000636479">
    <property type="component" value="Unassembled WGS sequence"/>
</dbReference>
<organism evidence="2 3">
    <name type="scientific">Mycena indigotica</name>
    <dbReference type="NCBI Taxonomy" id="2126181"/>
    <lineage>
        <taxon>Eukaryota</taxon>
        <taxon>Fungi</taxon>
        <taxon>Dikarya</taxon>
        <taxon>Basidiomycota</taxon>
        <taxon>Agaricomycotina</taxon>
        <taxon>Agaricomycetes</taxon>
        <taxon>Agaricomycetidae</taxon>
        <taxon>Agaricales</taxon>
        <taxon>Marasmiineae</taxon>
        <taxon>Mycenaceae</taxon>
        <taxon>Mycena</taxon>
    </lineage>
</organism>
<feature type="region of interest" description="Disordered" evidence="1">
    <location>
        <begin position="234"/>
        <end position="255"/>
    </location>
</feature>
<dbReference type="Gene3D" id="1.10.10.60">
    <property type="entry name" value="Homeodomain-like"/>
    <property type="match status" value="1"/>
</dbReference>
<sequence length="518" mass="56767">MAPPLPLPRLAAVARVTRSRSADIVPQLETSTRATRGREVFTVQQDHLLVEHLATIPRESRSTISSFKRFAEDPRCSNHSAKSWHDHYRRLAVIFDARCDELTRSLSTSSVNAVNPEGEQTRSNSISSHIRREPQTSIPHPTLHLKPPPAPTPFEKAIFGDLLAHTTRYLTKPRPLSEEDKVIGLSLAIDRLAQVHGVSADAAYDAWANAGVGGLRAADQMLRLRAKASDPFAQMSAPLSRHEAALPTPEASDDDEDPIMMAAQVVVNTPAEPSVAPAKPTLKRKRDQGSEASTHSYGTRAQSKHRKRTMGVEVTHELSPHKEAAEKPSNLLLKSQVKFRVPVRDAADISPSWHHFRLDSQTVPLHGPPPAETGPISCSPVKVSTPTLDQVASARSQRISPKHVQAHQHRPHTNPASPKDFSTMHTNRNARHHVPFSPSAHRGLMSRVLDGGPAARRARAPSVDSDDDEDYGIATLLQLKQETRAARLPGSHARLHYTFDRTPPTVGLASASTTAQVR</sequence>
<name>A0A8H6VQC3_9AGAR</name>
<feature type="compositionally biased region" description="Basic residues" evidence="1">
    <location>
        <begin position="401"/>
        <end position="412"/>
    </location>
</feature>
<dbReference type="EMBL" id="JACAZF010000015">
    <property type="protein sequence ID" value="KAF7290177.1"/>
    <property type="molecule type" value="Genomic_DNA"/>
</dbReference>
<dbReference type="RefSeq" id="XP_037213755.1">
    <property type="nucleotide sequence ID" value="XM_037369759.1"/>
</dbReference>
<dbReference type="AlphaFoldDB" id="A0A8H6VQC3"/>
<feature type="compositionally biased region" description="Polar residues" evidence="1">
    <location>
        <begin position="290"/>
        <end position="301"/>
    </location>
</feature>
<evidence type="ECO:0000313" key="2">
    <source>
        <dbReference type="EMBL" id="KAF7290177.1"/>
    </source>
</evidence>